<organism evidence="2 4">
    <name type="scientific">Sporisorium scitamineum</name>
    <dbReference type="NCBI Taxonomy" id="49012"/>
    <lineage>
        <taxon>Eukaryota</taxon>
        <taxon>Fungi</taxon>
        <taxon>Dikarya</taxon>
        <taxon>Basidiomycota</taxon>
        <taxon>Ustilaginomycotina</taxon>
        <taxon>Ustilaginomycetes</taxon>
        <taxon>Ustilaginales</taxon>
        <taxon>Ustilaginaceae</taxon>
        <taxon>Sporisorium</taxon>
    </lineage>
</organism>
<reference evidence="2" key="2">
    <citation type="submission" date="2014-06" db="EMBL/GenBank/DDBJ databases">
        <authorList>
            <person name="Berkman J.Paul."/>
        </authorList>
    </citation>
    <scope>NUCLEOTIDE SEQUENCE [LARGE SCALE GENOMIC DNA]</scope>
</reference>
<proteinExistence type="predicted"/>
<dbReference type="AlphaFoldDB" id="A0A0F7S4R0"/>
<keyword evidence="4" id="KW-1185">Reference proteome</keyword>
<feature type="compositionally biased region" description="Basic and acidic residues" evidence="1">
    <location>
        <begin position="138"/>
        <end position="159"/>
    </location>
</feature>
<dbReference type="EMBL" id="CCFA01005183">
    <property type="protein sequence ID" value="CDS02239.1"/>
    <property type="molecule type" value="Genomic_DNA"/>
</dbReference>
<feature type="compositionally biased region" description="Basic and acidic residues" evidence="1">
    <location>
        <begin position="97"/>
        <end position="110"/>
    </location>
</feature>
<protein>
    <submittedName>
        <fullName evidence="2">Uncharacterized protein</fullName>
    </submittedName>
</protein>
<dbReference type="EMBL" id="LK056664">
    <property type="protein sequence ID" value="CDU23977.1"/>
    <property type="molecule type" value="Genomic_DNA"/>
</dbReference>
<feature type="compositionally biased region" description="Basic and acidic residues" evidence="1">
    <location>
        <begin position="63"/>
        <end position="76"/>
    </location>
</feature>
<reference evidence="3" key="1">
    <citation type="submission" date="2014-06" db="EMBL/GenBank/DDBJ databases">
        <authorList>
            <person name="Ju J."/>
            <person name="Zhang J."/>
        </authorList>
    </citation>
    <scope>NUCLEOTIDE SEQUENCE</scope>
    <source>
        <strain evidence="3">SscI8</strain>
    </source>
</reference>
<gene>
    <name evidence="2" type="primary">SSCI85210.1</name>
    <name evidence="3" type="ORF">SPSC_02606</name>
</gene>
<evidence type="ECO:0000256" key="1">
    <source>
        <dbReference type="SAM" id="MobiDB-lite"/>
    </source>
</evidence>
<sequence>MAQLPPYLVRIVASMLTQALTRKLANSPLFFRIVDRMIHEIDHMPHRVQGRQVPPYQPPLGMRESEWDQDHGEPHNEPSPFSVSSKGKQAGTASKGESNRRPTSFEEAQRQRARMSYQQSQRLAQRDRARAQAQQQTVKDDSVSRELRELQDKLRELRSSKPGSSQQS</sequence>
<feature type="compositionally biased region" description="Polar residues" evidence="1">
    <location>
        <begin position="79"/>
        <end position="96"/>
    </location>
</feature>
<name>A0A0F7S4R0_9BASI</name>
<feature type="region of interest" description="Disordered" evidence="1">
    <location>
        <begin position="45"/>
        <end position="168"/>
    </location>
</feature>
<evidence type="ECO:0000313" key="2">
    <source>
        <dbReference type="EMBL" id="CDS02239.1"/>
    </source>
</evidence>
<evidence type="ECO:0000313" key="4">
    <source>
        <dbReference type="Proteomes" id="UP000242770"/>
    </source>
</evidence>
<reference evidence="4" key="3">
    <citation type="submission" date="2014-06" db="EMBL/GenBank/DDBJ databases">
        <authorList>
            <person name="Berkman P.J."/>
        </authorList>
    </citation>
    <scope>NUCLEOTIDE SEQUENCE [LARGE SCALE GENOMIC DNA]</scope>
</reference>
<dbReference type="OrthoDB" id="3357587at2759"/>
<accession>A0A0F7S4R0</accession>
<evidence type="ECO:0000313" key="3">
    <source>
        <dbReference type="EMBL" id="CDU23977.1"/>
    </source>
</evidence>
<dbReference type="Proteomes" id="UP000242770">
    <property type="component" value="Unassembled WGS sequence"/>
</dbReference>